<dbReference type="Proteomes" id="UP001160499">
    <property type="component" value="Unassembled WGS sequence"/>
</dbReference>
<accession>A0ABT6LQ09</accession>
<keyword evidence="2" id="KW-0732">Signal</keyword>
<dbReference type="EMBL" id="JARXVH010000007">
    <property type="protein sequence ID" value="MDH6217751.1"/>
    <property type="molecule type" value="Genomic_DNA"/>
</dbReference>
<name>A0ABT6LQ09_9ACTN</name>
<comment type="caution">
    <text evidence="3">The sequence shown here is derived from an EMBL/GenBank/DDBJ whole genome shotgun (WGS) entry which is preliminary data.</text>
</comment>
<proteinExistence type="predicted"/>
<protein>
    <submittedName>
        <fullName evidence="3">Enoyl reductase</fullName>
    </submittedName>
</protein>
<evidence type="ECO:0000313" key="4">
    <source>
        <dbReference type="Proteomes" id="UP001160499"/>
    </source>
</evidence>
<dbReference type="RefSeq" id="WP_432423120.1">
    <property type="nucleotide sequence ID" value="NZ_JARXVH010000007.1"/>
</dbReference>
<gene>
    <name evidence="3" type="ORF">M2283_005079</name>
</gene>
<feature type="signal peptide" evidence="2">
    <location>
        <begin position="1"/>
        <end position="29"/>
    </location>
</feature>
<reference evidence="3 4" key="1">
    <citation type="submission" date="2023-04" db="EMBL/GenBank/DDBJ databases">
        <title>Forest soil microbial communities from Buena Vista Peninsula, Colon Province, Panama.</title>
        <authorList>
            <person name="Bouskill N."/>
        </authorList>
    </citation>
    <scope>NUCLEOTIDE SEQUENCE [LARGE SCALE GENOMIC DNA]</scope>
    <source>
        <strain evidence="3 4">GGS1</strain>
    </source>
</reference>
<feature type="chain" id="PRO_5047058422" evidence="2">
    <location>
        <begin position="30"/>
        <end position="348"/>
    </location>
</feature>
<keyword evidence="4" id="KW-1185">Reference proteome</keyword>
<evidence type="ECO:0000256" key="2">
    <source>
        <dbReference type="SAM" id="SignalP"/>
    </source>
</evidence>
<evidence type="ECO:0000256" key="1">
    <source>
        <dbReference type="SAM" id="MobiDB-lite"/>
    </source>
</evidence>
<evidence type="ECO:0000313" key="3">
    <source>
        <dbReference type="EMBL" id="MDH6217751.1"/>
    </source>
</evidence>
<sequence length="348" mass="36912">MPAVRKLARTAIVVSLTCAPVLVSPVAHTGNRDGAGTVGQTEQHGNAVDDGTLSAVAAGAIVYDRSKNGTGISVGPVTSTTSWTPPACWYAPKYTPAQLKAYLEPIWEADSTGSQWDLEQRSKYEKGGTTAGTYKEFNREKSGKGYFWDAYVNESFPPGWDRCTKPIFWVDKGSPPPADIENAVTPRILAELAYNEIRVPGRKVALAPVGATKVNLPTWAWLDGSAFKPVSVTASVPILGISATTTAEPVSLKIHPGTTDADVYPASGICEIKNGQIGEPYAKGKADKTPPCGVKYLRSSGDGSYPLRATTTWKIHWAGTGGAGDALPDATFGTTQDVTVQEIQAVNR</sequence>
<feature type="region of interest" description="Disordered" evidence="1">
    <location>
        <begin position="29"/>
        <end position="50"/>
    </location>
</feature>
<organism evidence="3 4">
    <name type="scientific">Streptomyces pseudovenezuelae</name>
    <dbReference type="NCBI Taxonomy" id="67350"/>
    <lineage>
        <taxon>Bacteria</taxon>
        <taxon>Bacillati</taxon>
        <taxon>Actinomycetota</taxon>
        <taxon>Actinomycetes</taxon>
        <taxon>Kitasatosporales</taxon>
        <taxon>Streptomycetaceae</taxon>
        <taxon>Streptomyces</taxon>
        <taxon>Streptomyces aurantiacus group</taxon>
    </lineage>
</organism>